<dbReference type="EMBL" id="PXOT01000020">
    <property type="protein sequence ID" value="PSG91887.1"/>
    <property type="molecule type" value="Genomic_DNA"/>
</dbReference>
<feature type="signal peptide" evidence="1">
    <location>
        <begin position="1"/>
        <end position="24"/>
    </location>
</feature>
<organism evidence="2 3">
    <name type="scientific">Mesoflavibacter zeaxanthinifaciens subsp. sabulilitoris</name>
    <dbReference type="NCBI Taxonomy" id="1520893"/>
    <lineage>
        <taxon>Bacteria</taxon>
        <taxon>Pseudomonadati</taxon>
        <taxon>Bacteroidota</taxon>
        <taxon>Flavobacteriia</taxon>
        <taxon>Flavobacteriales</taxon>
        <taxon>Flavobacteriaceae</taxon>
        <taxon>Mesoflavibacter</taxon>
    </lineage>
</organism>
<keyword evidence="1" id="KW-0732">Signal</keyword>
<feature type="chain" id="PRO_5015777912" evidence="1">
    <location>
        <begin position="25"/>
        <end position="347"/>
    </location>
</feature>
<sequence>MKTQKTVKFLSLLAIASFALTSCSDDDENGMDMPMAEVSTKIYTSNNANGNIDEIDVSDMSNVESKTLITASTAADGVYYDADSDAVFQASRSNLSLEGFSNVNMITSGTTVSVDFSGTADMTSPREVAVNGNFYVVADNSDVDGDTNTPDGRLFIYQKSGSNFTLRNTITTNFKLWGITFAGSDLYAIVDVTDQLAVFNNFLSNTTDATVMATKTISVEGIVRTHGLAYDMDSDVMVLTDIGVASGTPTSSSDGGFHVISNFSNKFNSTSNGGTLAMSSQVRVAGSNTMLGNPVDVAYDSMTETVYIAEAANGKILAFNNISSGGNLTPVLDYNLASASAVYLSKQ</sequence>
<dbReference type="OrthoDB" id="834772at2"/>
<accession>A0A2T1NG95</accession>
<dbReference type="PROSITE" id="PS51257">
    <property type="entry name" value="PROKAR_LIPOPROTEIN"/>
    <property type="match status" value="1"/>
</dbReference>
<keyword evidence="3" id="KW-1185">Reference proteome</keyword>
<evidence type="ECO:0000313" key="3">
    <source>
        <dbReference type="Proteomes" id="UP000238430"/>
    </source>
</evidence>
<dbReference type="SUPFAM" id="SSF63825">
    <property type="entry name" value="YWTD domain"/>
    <property type="match status" value="1"/>
</dbReference>
<dbReference type="AlphaFoldDB" id="A0A2T1NG95"/>
<name>A0A2T1NG95_9FLAO</name>
<dbReference type="RefSeq" id="WP_106677554.1">
    <property type="nucleotide sequence ID" value="NZ_JACHWV010000001.1"/>
</dbReference>
<comment type="caution">
    <text evidence="2">The sequence shown here is derived from an EMBL/GenBank/DDBJ whole genome shotgun (WGS) entry which is preliminary data.</text>
</comment>
<protein>
    <submittedName>
        <fullName evidence="2">Uncharacterized protein</fullName>
    </submittedName>
</protein>
<gene>
    <name evidence="2" type="ORF">C7H61_04745</name>
</gene>
<evidence type="ECO:0000256" key="1">
    <source>
        <dbReference type="SAM" id="SignalP"/>
    </source>
</evidence>
<evidence type="ECO:0000313" key="2">
    <source>
        <dbReference type="EMBL" id="PSG91887.1"/>
    </source>
</evidence>
<reference evidence="2 3" key="1">
    <citation type="submission" date="2018-03" db="EMBL/GenBank/DDBJ databases">
        <title>Mesoflavibacter sp. HG37 and Mesoflavibacter sp. HG96 sp.nov., two marine bacteria isolated from seawater of Western Pacific Ocean.</title>
        <authorList>
            <person name="Cheng H."/>
            <person name="Wu Y.-H."/>
            <person name="Guo L.-L."/>
            <person name="Xu X.-W."/>
        </authorList>
    </citation>
    <scope>NUCLEOTIDE SEQUENCE [LARGE SCALE GENOMIC DNA]</scope>
    <source>
        <strain evidence="2 3">KCTC 42117</strain>
    </source>
</reference>
<proteinExistence type="predicted"/>
<dbReference type="Proteomes" id="UP000238430">
    <property type="component" value="Unassembled WGS sequence"/>
</dbReference>